<protein>
    <recommendedName>
        <fullName evidence="3">AlpA family transcriptional regulator</fullName>
    </recommendedName>
</protein>
<evidence type="ECO:0008006" key="3">
    <source>
        <dbReference type="Google" id="ProtNLM"/>
    </source>
</evidence>
<dbReference type="Proteomes" id="UP000277671">
    <property type="component" value="Unassembled WGS sequence"/>
</dbReference>
<dbReference type="AlphaFoldDB" id="A0A495JWM1"/>
<comment type="caution">
    <text evidence="1">The sequence shown here is derived from an EMBL/GenBank/DDBJ whole genome shotgun (WGS) entry which is preliminary data.</text>
</comment>
<reference evidence="1 2" key="1">
    <citation type="submission" date="2018-10" db="EMBL/GenBank/DDBJ databases">
        <title>Sequencing the genomes of 1000 actinobacteria strains.</title>
        <authorList>
            <person name="Klenk H.-P."/>
        </authorList>
    </citation>
    <scope>NUCLEOTIDE SEQUENCE [LARGE SCALE GENOMIC DNA]</scope>
    <source>
        <strain evidence="1 2">DSM 45175</strain>
    </source>
</reference>
<dbReference type="OrthoDB" id="9784823at2"/>
<proteinExistence type="predicted"/>
<evidence type="ECO:0000313" key="2">
    <source>
        <dbReference type="Proteomes" id="UP000277671"/>
    </source>
</evidence>
<evidence type="ECO:0000313" key="1">
    <source>
        <dbReference type="EMBL" id="RKR92752.1"/>
    </source>
</evidence>
<dbReference type="EMBL" id="RBKT01000001">
    <property type="protein sequence ID" value="RKR92752.1"/>
    <property type="molecule type" value="Genomic_DNA"/>
</dbReference>
<sequence length="81" mass="9269">MGSPPAYWDLSDLAATGDLASEFEVNNATISNWAARYPDFPRPLATLSTGPVWSRWMVRQWHDSRDWQPGRPRKQTLPEPD</sequence>
<name>A0A495JWM1_9ACTN</name>
<dbReference type="RefSeq" id="WP_121160702.1">
    <property type="nucleotide sequence ID" value="NZ_RBKT01000001.1"/>
</dbReference>
<gene>
    <name evidence="1" type="ORF">BDK92_7231</name>
</gene>
<organism evidence="1 2">
    <name type="scientific">Micromonospora pisi</name>
    <dbReference type="NCBI Taxonomy" id="589240"/>
    <lineage>
        <taxon>Bacteria</taxon>
        <taxon>Bacillati</taxon>
        <taxon>Actinomycetota</taxon>
        <taxon>Actinomycetes</taxon>
        <taxon>Micromonosporales</taxon>
        <taxon>Micromonosporaceae</taxon>
        <taxon>Micromonospora</taxon>
    </lineage>
</organism>
<accession>A0A495JWM1</accession>
<keyword evidence="2" id="KW-1185">Reference proteome</keyword>